<dbReference type="Pfam" id="PF01571">
    <property type="entry name" value="GCV_T"/>
    <property type="match status" value="1"/>
</dbReference>
<dbReference type="InParanoid" id="A0A6P8IGA7"/>
<dbReference type="PANTHER" id="PTHR13847">
    <property type="entry name" value="SARCOSINE DEHYDROGENASE-RELATED"/>
    <property type="match status" value="1"/>
</dbReference>
<feature type="domain" description="FAD dependent oxidoreductase" evidence="2">
    <location>
        <begin position="58"/>
        <end position="416"/>
    </location>
</feature>
<dbReference type="FunCoup" id="A0A6P8IGA7">
    <property type="interactions" value="1428"/>
</dbReference>
<dbReference type="Gene3D" id="3.30.1360.120">
    <property type="entry name" value="Probable tRNA modification gtpase trme, domain 1"/>
    <property type="match status" value="1"/>
</dbReference>
<dbReference type="InterPro" id="IPR006076">
    <property type="entry name" value="FAD-dep_OxRdtase"/>
</dbReference>
<keyword evidence="6" id="KW-1185">Reference proteome</keyword>
<dbReference type="RefSeq" id="XP_031565802.1">
    <property type="nucleotide sequence ID" value="XM_031709942.1"/>
</dbReference>
<evidence type="ECO:0000259" key="2">
    <source>
        <dbReference type="Pfam" id="PF01266"/>
    </source>
</evidence>
<feature type="domain" description="GCVT N-terminal" evidence="3">
    <location>
        <begin position="476"/>
        <end position="766"/>
    </location>
</feature>
<dbReference type="SUPFAM" id="SSF103025">
    <property type="entry name" value="Folate-binding domain"/>
    <property type="match status" value="1"/>
</dbReference>
<dbReference type="PANTHER" id="PTHR13847:SF193">
    <property type="entry name" value="PYRUVATE DEHYDROGENASE PHOSPHATASE REGULATORY SUBUNIT, MITOCHONDRIAL"/>
    <property type="match status" value="1"/>
</dbReference>
<dbReference type="GO" id="GO:0005759">
    <property type="term" value="C:mitochondrial matrix"/>
    <property type="evidence" value="ECO:0007669"/>
    <property type="project" value="TreeGrafter"/>
</dbReference>
<evidence type="ECO:0000259" key="3">
    <source>
        <dbReference type="Pfam" id="PF01571"/>
    </source>
</evidence>
<dbReference type="GeneID" id="116300961"/>
<protein>
    <submittedName>
        <fullName evidence="7">Pyruvate dehydrogenase phosphatase regulatory subunit, mitochondrial-like isoform X1</fullName>
    </submittedName>
</protein>
<dbReference type="SUPFAM" id="SSF101790">
    <property type="entry name" value="Aminomethyltransferase beta-barrel domain"/>
    <property type="match status" value="1"/>
</dbReference>
<name>A0A6P8IGA7_ACTTE</name>
<dbReference type="Gene3D" id="3.50.50.60">
    <property type="entry name" value="FAD/NAD(P)-binding domain"/>
    <property type="match status" value="1"/>
</dbReference>
<dbReference type="Proteomes" id="UP000515163">
    <property type="component" value="Unplaced"/>
</dbReference>
<comment type="similarity">
    <text evidence="1">Belongs to the GcvT family.</text>
</comment>
<dbReference type="Gene3D" id="2.40.30.110">
    <property type="entry name" value="Aminomethyltransferase beta-barrel domains"/>
    <property type="match status" value="1"/>
</dbReference>
<dbReference type="SUPFAM" id="SSF51905">
    <property type="entry name" value="FAD/NAD(P)-binding domain"/>
    <property type="match status" value="1"/>
</dbReference>
<feature type="domain" description="Aminomethyltransferase C-terminal" evidence="4">
    <location>
        <begin position="786"/>
        <end position="868"/>
    </location>
</feature>
<organism evidence="6 7">
    <name type="scientific">Actinia tenebrosa</name>
    <name type="common">Australian red waratah sea anemone</name>
    <dbReference type="NCBI Taxonomy" id="6105"/>
    <lineage>
        <taxon>Eukaryota</taxon>
        <taxon>Metazoa</taxon>
        <taxon>Cnidaria</taxon>
        <taxon>Anthozoa</taxon>
        <taxon>Hexacorallia</taxon>
        <taxon>Actiniaria</taxon>
        <taxon>Actiniidae</taxon>
        <taxon>Actinia</taxon>
    </lineage>
</organism>
<evidence type="ECO:0000259" key="4">
    <source>
        <dbReference type="Pfam" id="PF08669"/>
    </source>
</evidence>
<reference evidence="7" key="1">
    <citation type="submission" date="2025-08" db="UniProtKB">
        <authorList>
            <consortium name="RefSeq"/>
        </authorList>
    </citation>
    <scope>IDENTIFICATION</scope>
    <source>
        <tissue evidence="7">Tentacle</tissue>
    </source>
</reference>
<dbReference type="InterPro" id="IPR027266">
    <property type="entry name" value="TrmE/GcvT-like"/>
</dbReference>
<dbReference type="Pfam" id="PF01266">
    <property type="entry name" value="DAO"/>
    <property type="match status" value="1"/>
</dbReference>
<dbReference type="InterPro" id="IPR006222">
    <property type="entry name" value="GCVT_N"/>
</dbReference>
<dbReference type="InterPro" id="IPR013977">
    <property type="entry name" value="GcvT_C"/>
</dbReference>
<dbReference type="KEGG" id="aten:116300961"/>
<evidence type="ECO:0000256" key="1">
    <source>
        <dbReference type="ARBA" id="ARBA00008609"/>
    </source>
</evidence>
<dbReference type="OrthoDB" id="498204at2759"/>
<dbReference type="InterPro" id="IPR029043">
    <property type="entry name" value="GcvT/YgfZ_C"/>
</dbReference>
<evidence type="ECO:0000259" key="5">
    <source>
        <dbReference type="Pfam" id="PF16350"/>
    </source>
</evidence>
<dbReference type="Gene3D" id="3.30.9.10">
    <property type="entry name" value="D-Amino Acid Oxidase, subunit A, domain 2"/>
    <property type="match status" value="1"/>
</dbReference>
<dbReference type="Gene3D" id="3.30.70.1400">
    <property type="entry name" value="Aminomethyltransferase beta-barrel domains"/>
    <property type="match status" value="1"/>
</dbReference>
<dbReference type="InterPro" id="IPR036188">
    <property type="entry name" value="FAD/NAD-bd_sf"/>
</dbReference>
<evidence type="ECO:0000313" key="6">
    <source>
        <dbReference type="Proteomes" id="UP000515163"/>
    </source>
</evidence>
<dbReference type="Pfam" id="PF16350">
    <property type="entry name" value="FAO_M"/>
    <property type="match status" value="1"/>
</dbReference>
<dbReference type="Pfam" id="PF08669">
    <property type="entry name" value="GCV_T_C"/>
    <property type="match status" value="1"/>
</dbReference>
<gene>
    <name evidence="7" type="primary">LOC116300961</name>
</gene>
<sequence length="885" mass="99043">MYRSGLKNVTPFRSSSLRNKFLPVLSRISPLFPTPLSRQQTTKNSLHTDAGLPSKAEIVICGGGIIGCSVAYHLSKLGWNDIILLEQGSLTCGTTWHAVGLIGKMRATSSETALSNYGTELYQKLEEETGLATGFKTCGGMYVARTEERMTLLKRNEAKCRMFGIQAELLTPQKCQDLWPVELRIDDLQGGLWIPEEGAANPTDISQSLARGAIMNGVKIYEKVTLDSVITEGGIVQGVATDKGDINCSIFINCAGQWARDVGLKSNPVVNIPLHSCEHFYVVTKDVPGVHSLLPNLRDPDGHIYFREWSGGLMIGGFEPESKPCFHDGIPKNFEFQLLPEDWDHFEVLLNEILHRVPIIENVEIRQLINGPESFTPDGRYILGEAPEVRNYFVAAGMCSSGIASAAGVGKALSEWITEGHPTLDIWPVDIKRFSRHDNNKRFLRDRVKETLGWHYTLRFPYTENQYARKVKTSPLYSQLDAAGAVWGEKMGWERANWFSLPEEELEWNSTIQSSKSPFGKPSFFRNVQMEVKACHENVALVDMTSMGIFEISSFHEKSCEQFLQLLCAKDVDIPVGGVVQTALLNKEGCYVMECTVARTDKNSYLIIIPTAFTQAAHFWISRHIPKNSTLTLRDVQSSYVVLGVLGPKSDQLLQSLTRTPLNKEDYPINTFKTLEVVYATDAKALRRTNVGDLEKGWQLFIPTQFAHGLYDHMMTAGKPFGITNAGCYCVDSLRIEKGYPRMGIELTSFVTPYEAGLENRIDLQKETDFIGKEALQRLEGKPLNKRLIFMALEEHDSNNIPWGGEPVFRNGKIVGSVSSASLSFVLNKPVCMGYVKNTEEPITDEYIRNGNFEVDVAGQRFPVKAALHRFKEQSTENFLNKVFI</sequence>
<accession>A0A6P8IGA7</accession>
<dbReference type="FunFam" id="2.40.30.110:FF:000008">
    <property type="entry name" value="Sarcosine dehydrogenase"/>
    <property type="match status" value="1"/>
</dbReference>
<proteinExistence type="inferred from homology"/>
<evidence type="ECO:0000313" key="7">
    <source>
        <dbReference type="RefSeq" id="XP_031565802.1"/>
    </source>
</evidence>
<dbReference type="SUPFAM" id="SSF54373">
    <property type="entry name" value="FAD-linked reductases, C-terminal domain"/>
    <property type="match status" value="1"/>
</dbReference>
<dbReference type="AlphaFoldDB" id="A0A6P8IGA7"/>
<feature type="domain" description="FAD dependent oxidoreductase central" evidence="5">
    <location>
        <begin position="419"/>
        <end position="474"/>
    </location>
</feature>
<dbReference type="InterPro" id="IPR032503">
    <property type="entry name" value="FAO_M"/>
</dbReference>